<dbReference type="InterPro" id="IPR055119">
    <property type="entry name" value="Mig18_Fn1"/>
</dbReference>
<evidence type="ECO:0000256" key="1">
    <source>
        <dbReference type="SAM" id="SignalP"/>
    </source>
</evidence>
<dbReference type="InterPro" id="IPR040282">
    <property type="entry name" value="Mig-18-like"/>
</dbReference>
<organism evidence="3 4">
    <name type="scientific">Plectus sambesii</name>
    <dbReference type="NCBI Taxonomy" id="2011161"/>
    <lineage>
        <taxon>Eukaryota</taxon>
        <taxon>Metazoa</taxon>
        <taxon>Ecdysozoa</taxon>
        <taxon>Nematoda</taxon>
        <taxon>Chromadorea</taxon>
        <taxon>Plectida</taxon>
        <taxon>Plectina</taxon>
        <taxon>Plectoidea</taxon>
        <taxon>Plectidae</taxon>
        <taxon>Plectus</taxon>
    </lineage>
</organism>
<accession>A0A914WDY8</accession>
<name>A0A914WDY8_9BILA</name>
<evidence type="ECO:0000313" key="4">
    <source>
        <dbReference type="WBParaSite" id="PSAMB.scaffold3979size16151.g23051.t1"/>
    </source>
</evidence>
<feature type="signal peptide" evidence="1">
    <location>
        <begin position="1"/>
        <end position="21"/>
    </location>
</feature>
<evidence type="ECO:0000259" key="2">
    <source>
        <dbReference type="Pfam" id="PF23003"/>
    </source>
</evidence>
<protein>
    <recommendedName>
        <fullName evidence="2">Abnormal cell migration protein 18-like fibronectin type I domain-containing protein</fullName>
    </recommendedName>
</protein>
<dbReference type="PANTHER" id="PTHR35572">
    <property type="entry name" value="PROTEIN CBG04538-RELATED"/>
    <property type="match status" value="1"/>
</dbReference>
<keyword evidence="3" id="KW-1185">Reference proteome</keyword>
<reference evidence="4" key="1">
    <citation type="submission" date="2022-11" db="UniProtKB">
        <authorList>
            <consortium name="WormBaseParasite"/>
        </authorList>
    </citation>
    <scope>IDENTIFICATION</scope>
</reference>
<feature type="chain" id="PRO_5037089976" description="Abnormal cell migration protein 18-like fibronectin type I domain-containing protein" evidence="1">
    <location>
        <begin position="22"/>
        <end position="103"/>
    </location>
</feature>
<dbReference type="WBParaSite" id="PSAMB.scaffold3979size16151.g23051.t1">
    <property type="protein sequence ID" value="PSAMB.scaffold3979size16151.g23051.t1"/>
    <property type="gene ID" value="PSAMB.scaffold3979size16151.g23051"/>
</dbReference>
<dbReference type="AlphaFoldDB" id="A0A914WDY8"/>
<proteinExistence type="predicted"/>
<dbReference type="Pfam" id="PF23003">
    <property type="entry name" value="Fn1_2"/>
    <property type="match status" value="1"/>
</dbReference>
<feature type="domain" description="Abnormal cell migration protein 18-like fibronectin type I" evidence="2">
    <location>
        <begin position="18"/>
        <end position="86"/>
    </location>
</feature>
<keyword evidence="1" id="KW-0732">Signal</keyword>
<sequence length="103" mass="11274">MHVYALVLLILTLPFAQTCKADGKTYKDGEEWEPNAQFVMNCTIDGKTGWHTNIVACLTETKKRVKVNETITEGESEYTCASGPTGGAYLKIKTKVAVDTTQG</sequence>
<dbReference type="Proteomes" id="UP000887566">
    <property type="component" value="Unplaced"/>
</dbReference>
<evidence type="ECO:0000313" key="3">
    <source>
        <dbReference type="Proteomes" id="UP000887566"/>
    </source>
</evidence>